<keyword evidence="9" id="KW-1133">Transmembrane helix</keyword>
<dbReference type="PANTHER" id="PTHR24305">
    <property type="entry name" value="CYTOCHROME P450"/>
    <property type="match status" value="1"/>
</dbReference>
<reference evidence="10 11" key="1">
    <citation type="journal article" date="2016" name="Mol. Biol. Evol.">
        <title>Comparative Genomics of Early-Diverging Mushroom-Forming Fungi Provides Insights into the Origins of Lignocellulose Decay Capabilities.</title>
        <authorList>
            <person name="Nagy L.G."/>
            <person name="Riley R."/>
            <person name="Tritt A."/>
            <person name="Adam C."/>
            <person name="Daum C."/>
            <person name="Floudas D."/>
            <person name="Sun H."/>
            <person name="Yadav J.S."/>
            <person name="Pangilinan J."/>
            <person name="Larsson K.H."/>
            <person name="Matsuura K."/>
            <person name="Barry K."/>
            <person name="Labutti K."/>
            <person name="Kuo R."/>
            <person name="Ohm R.A."/>
            <person name="Bhattacharya S.S."/>
            <person name="Shirouzu T."/>
            <person name="Yoshinaga Y."/>
            <person name="Martin F.M."/>
            <person name="Grigoriev I.V."/>
            <person name="Hibbett D.S."/>
        </authorList>
    </citation>
    <scope>NUCLEOTIDE SEQUENCE [LARGE SCALE GENOMIC DNA]</scope>
    <source>
        <strain evidence="10 11">93-53</strain>
    </source>
</reference>
<feature type="binding site" description="axial binding residue" evidence="8">
    <location>
        <position position="507"/>
    </location>
    <ligand>
        <name>heme</name>
        <dbReference type="ChEBI" id="CHEBI:30413"/>
    </ligand>
    <ligandPart>
        <name>Fe</name>
        <dbReference type="ChEBI" id="CHEBI:18248"/>
    </ligandPart>
</feature>
<keyword evidence="4 8" id="KW-0479">Metal-binding</keyword>
<keyword evidence="9" id="KW-0472">Membrane</keyword>
<dbReference type="GO" id="GO:0020037">
    <property type="term" value="F:heme binding"/>
    <property type="evidence" value="ECO:0007669"/>
    <property type="project" value="InterPro"/>
</dbReference>
<dbReference type="RefSeq" id="XP_040769284.1">
    <property type="nucleotide sequence ID" value="XM_040906130.1"/>
</dbReference>
<evidence type="ECO:0000256" key="1">
    <source>
        <dbReference type="ARBA" id="ARBA00001971"/>
    </source>
</evidence>
<dbReference type="PRINTS" id="PR00385">
    <property type="entry name" value="P450"/>
</dbReference>
<sequence length="563" mass="62921">MTLISAALNNLDVGSSMLLPVSLSVVAHIVFRKFEPRELLPLAALLVVVPAILAYLLCNARDSFIWTSSAAYLSYYAALLTSTVIYRLSPLHPMAKHPGPIMCKISKIWLAYIVSRGKLHVYLRQLHETYGPVVRVGPNELSIVDADLIPYIMGPDGMPKGPLWSGRRIAGRSGNAKDPRGNLIAARDKRVHAEARRVWNRAFTPAFIKAYEPIITRRLEELMDRLREATTQRKQVDVAQLLSWFAFDFMGDMVFGASFNLLGDGDKSGLWHILESGLYLPSLTEQIPWIAKIIIYLPFVGKQMKTLGQFAYQQATRRLNEGSPHKDLFYHLLNEGHEDDSEPVPCSMLVNNAVTAIIAGSDTTATALSCVFYFMLSRPECYARLRDEVDTTFPAGEGLANDSTKFANMAYLNAVINETLRLYPSLLTCLQRAPTAGSGGHMIGTKFFIPEHSAVLVPPYVLHRDPQYFSPNPDEFNPDRWLMAGKDENIVLNTNAYIPFSTGAMNCIGKPLALLELRMVIVNLLRTFDFGLAKGYNPEQWDADVHDYFVIQKGPLPSIVQLR</sequence>
<evidence type="ECO:0000256" key="9">
    <source>
        <dbReference type="SAM" id="Phobius"/>
    </source>
</evidence>
<dbReference type="GO" id="GO:0016705">
    <property type="term" value="F:oxidoreductase activity, acting on paired donors, with incorporation or reduction of molecular oxygen"/>
    <property type="evidence" value="ECO:0007669"/>
    <property type="project" value="InterPro"/>
</dbReference>
<comment type="cofactor">
    <cofactor evidence="1 8">
        <name>heme</name>
        <dbReference type="ChEBI" id="CHEBI:30413"/>
    </cofactor>
</comment>
<dbReference type="EMBL" id="KV427607">
    <property type="protein sequence ID" value="KZT11544.1"/>
    <property type="molecule type" value="Genomic_DNA"/>
</dbReference>
<protein>
    <submittedName>
        <fullName evidence="10">Cytochrome P450</fullName>
    </submittedName>
</protein>
<evidence type="ECO:0000313" key="11">
    <source>
        <dbReference type="Proteomes" id="UP000076871"/>
    </source>
</evidence>
<organism evidence="10 11">
    <name type="scientific">Laetiporus sulphureus 93-53</name>
    <dbReference type="NCBI Taxonomy" id="1314785"/>
    <lineage>
        <taxon>Eukaryota</taxon>
        <taxon>Fungi</taxon>
        <taxon>Dikarya</taxon>
        <taxon>Basidiomycota</taxon>
        <taxon>Agaricomycotina</taxon>
        <taxon>Agaricomycetes</taxon>
        <taxon>Polyporales</taxon>
        <taxon>Laetiporus</taxon>
    </lineage>
</organism>
<evidence type="ECO:0000313" key="10">
    <source>
        <dbReference type="EMBL" id="KZT11544.1"/>
    </source>
</evidence>
<evidence type="ECO:0000256" key="2">
    <source>
        <dbReference type="ARBA" id="ARBA00005179"/>
    </source>
</evidence>
<proteinExistence type="inferred from homology"/>
<name>A0A165HCE1_9APHY</name>
<dbReference type="InterPro" id="IPR002401">
    <property type="entry name" value="Cyt_P450_E_grp-I"/>
</dbReference>
<dbReference type="Pfam" id="PF00067">
    <property type="entry name" value="p450"/>
    <property type="match status" value="1"/>
</dbReference>
<evidence type="ECO:0000256" key="4">
    <source>
        <dbReference type="ARBA" id="ARBA00022723"/>
    </source>
</evidence>
<dbReference type="PANTHER" id="PTHR24305:SF187">
    <property type="entry name" value="P450, PUTATIVE (EUROFUNG)-RELATED"/>
    <property type="match status" value="1"/>
</dbReference>
<keyword evidence="11" id="KW-1185">Reference proteome</keyword>
<dbReference type="InterPro" id="IPR001128">
    <property type="entry name" value="Cyt_P450"/>
</dbReference>
<dbReference type="SUPFAM" id="SSF48264">
    <property type="entry name" value="Cytochrome P450"/>
    <property type="match status" value="1"/>
</dbReference>
<dbReference type="InterPro" id="IPR050121">
    <property type="entry name" value="Cytochrome_P450_monoxygenase"/>
</dbReference>
<dbReference type="GO" id="GO:0004497">
    <property type="term" value="F:monooxygenase activity"/>
    <property type="evidence" value="ECO:0007669"/>
    <property type="project" value="UniProtKB-KW"/>
</dbReference>
<dbReference type="GO" id="GO:0005506">
    <property type="term" value="F:iron ion binding"/>
    <property type="evidence" value="ECO:0007669"/>
    <property type="project" value="InterPro"/>
</dbReference>
<dbReference type="PRINTS" id="PR00463">
    <property type="entry name" value="EP450I"/>
</dbReference>
<keyword evidence="8" id="KW-0349">Heme</keyword>
<dbReference type="Gene3D" id="1.10.630.10">
    <property type="entry name" value="Cytochrome P450"/>
    <property type="match status" value="1"/>
</dbReference>
<feature type="transmembrane region" description="Helical" evidence="9">
    <location>
        <begin position="63"/>
        <end position="86"/>
    </location>
</feature>
<keyword evidence="5" id="KW-0560">Oxidoreductase</keyword>
<keyword evidence="9" id="KW-0812">Transmembrane</keyword>
<evidence type="ECO:0000256" key="7">
    <source>
        <dbReference type="ARBA" id="ARBA00023033"/>
    </source>
</evidence>
<keyword evidence="7" id="KW-0503">Monooxygenase</keyword>
<dbReference type="InParanoid" id="A0A165HCE1"/>
<dbReference type="CDD" id="cd11061">
    <property type="entry name" value="CYP67-like"/>
    <property type="match status" value="1"/>
</dbReference>
<dbReference type="OrthoDB" id="6692864at2759"/>
<dbReference type="STRING" id="1314785.A0A165HCE1"/>
<comment type="pathway">
    <text evidence="2">Secondary metabolite biosynthesis.</text>
</comment>
<dbReference type="AlphaFoldDB" id="A0A165HCE1"/>
<evidence type="ECO:0000256" key="8">
    <source>
        <dbReference type="PIRSR" id="PIRSR602401-1"/>
    </source>
</evidence>
<dbReference type="GeneID" id="63823159"/>
<evidence type="ECO:0000256" key="3">
    <source>
        <dbReference type="ARBA" id="ARBA00010617"/>
    </source>
</evidence>
<feature type="transmembrane region" description="Helical" evidence="9">
    <location>
        <begin position="38"/>
        <end position="57"/>
    </location>
</feature>
<feature type="transmembrane region" description="Helical" evidence="9">
    <location>
        <begin position="13"/>
        <end position="31"/>
    </location>
</feature>
<dbReference type="Proteomes" id="UP000076871">
    <property type="component" value="Unassembled WGS sequence"/>
</dbReference>
<accession>A0A165HCE1</accession>
<gene>
    <name evidence="10" type="ORF">LAESUDRAFT_692519</name>
</gene>
<evidence type="ECO:0000256" key="5">
    <source>
        <dbReference type="ARBA" id="ARBA00023002"/>
    </source>
</evidence>
<dbReference type="InterPro" id="IPR036396">
    <property type="entry name" value="Cyt_P450_sf"/>
</dbReference>
<keyword evidence="6 8" id="KW-0408">Iron</keyword>
<comment type="similarity">
    <text evidence="3">Belongs to the cytochrome P450 family.</text>
</comment>
<evidence type="ECO:0000256" key="6">
    <source>
        <dbReference type="ARBA" id="ARBA00023004"/>
    </source>
</evidence>